<accession>A0A4Y2L6D5</accession>
<evidence type="ECO:0000259" key="5">
    <source>
        <dbReference type="Pfam" id="PF11938"/>
    </source>
</evidence>
<comment type="similarity">
    <text evidence="1">Belongs to the canopy family.</text>
</comment>
<evidence type="ECO:0000313" key="6">
    <source>
        <dbReference type="EMBL" id="GBN10261.1"/>
    </source>
</evidence>
<dbReference type="PANTHER" id="PTHR15382:SF8">
    <property type="entry name" value="CANOPY B"/>
    <property type="match status" value="1"/>
</dbReference>
<dbReference type="InterPro" id="IPR021852">
    <property type="entry name" value="DUF3456"/>
</dbReference>
<evidence type="ECO:0000256" key="1">
    <source>
        <dbReference type="ARBA" id="ARBA00007285"/>
    </source>
</evidence>
<feature type="signal peptide" evidence="4">
    <location>
        <begin position="1"/>
        <end position="25"/>
    </location>
</feature>
<feature type="chain" id="PRO_5021494908" evidence="4">
    <location>
        <begin position="26"/>
        <end position="252"/>
    </location>
</feature>
<evidence type="ECO:0000256" key="2">
    <source>
        <dbReference type="ARBA" id="ARBA00022729"/>
    </source>
</evidence>
<dbReference type="AlphaFoldDB" id="A0A4Y2L6D5"/>
<evidence type="ECO:0000256" key="3">
    <source>
        <dbReference type="SAM" id="MobiDB-lite"/>
    </source>
</evidence>
<feature type="compositionally biased region" description="Basic and acidic residues" evidence="3">
    <location>
        <begin position="237"/>
        <end position="252"/>
    </location>
</feature>
<evidence type="ECO:0000313" key="7">
    <source>
        <dbReference type="Proteomes" id="UP000499080"/>
    </source>
</evidence>
<organism evidence="6 7">
    <name type="scientific">Araneus ventricosus</name>
    <name type="common">Orbweaver spider</name>
    <name type="synonym">Epeira ventricosa</name>
    <dbReference type="NCBI Taxonomy" id="182803"/>
    <lineage>
        <taxon>Eukaryota</taxon>
        <taxon>Metazoa</taxon>
        <taxon>Ecdysozoa</taxon>
        <taxon>Arthropoda</taxon>
        <taxon>Chelicerata</taxon>
        <taxon>Arachnida</taxon>
        <taxon>Araneae</taxon>
        <taxon>Araneomorphae</taxon>
        <taxon>Entelegynae</taxon>
        <taxon>Araneoidea</taxon>
        <taxon>Araneidae</taxon>
        <taxon>Araneus</taxon>
    </lineage>
</organism>
<comment type="caution">
    <text evidence="6">The sequence shown here is derived from an EMBL/GenBank/DDBJ whole genome shotgun (WGS) entry which is preliminary data.</text>
</comment>
<reference evidence="6 7" key="1">
    <citation type="journal article" date="2019" name="Sci. Rep.">
        <title>Orb-weaving spider Araneus ventricosus genome elucidates the spidroin gene catalogue.</title>
        <authorList>
            <person name="Kono N."/>
            <person name="Nakamura H."/>
            <person name="Ohtoshi R."/>
            <person name="Moran D.A.P."/>
            <person name="Shinohara A."/>
            <person name="Yoshida Y."/>
            <person name="Fujiwara M."/>
            <person name="Mori M."/>
            <person name="Tomita M."/>
            <person name="Arakawa K."/>
        </authorList>
    </citation>
    <scope>NUCLEOTIDE SEQUENCE [LARGE SCALE GENOMIC DNA]</scope>
</reference>
<feature type="compositionally biased region" description="Basic residues" evidence="3">
    <location>
        <begin position="226"/>
        <end position="236"/>
    </location>
</feature>
<keyword evidence="7" id="KW-1185">Reference proteome</keyword>
<dbReference type="EMBL" id="BGPR01005446">
    <property type="protein sequence ID" value="GBN10261.1"/>
    <property type="molecule type" value="Genomic_DNA"/>
</dbReference>
<evidence type="ECO:0000256" key="4">
    <source>
        <dbReference type="SAM" id="SignalP"/>
    </source>
</evidence>
<feature type="domain" description="DUF3456" evidence="5">
    <location>
        <begin position="46"/>
        <end position="195"/>
    </location>
</feature>
<dbReference type="Proteomes" id="UP000499080">
    <property type="component" value="Unassembled WGS sequence"/>
</dbReference>
<proteinExistence type="inferred from homology"/>
<feature type="region of interest" description="Disordered" evidence="3">
    <location>
        <begin position="202"/>
        <end position="252"/>
    </location>
</feature>
<keyword evidence="2 4" id="KW-0732">Signal</keyword>
<dbReference type="Pfam" id="PF11938">
    <property type="entry name" value="DUF3456"/>
    <property type="match status" value="1"/>
</dbReference>
<feature type="compositionally biased region" description="Basic and acidic residues" evidence="3">
    <location>
        <begin position="214"/>
        <end position="225"/>
    </location>
</feature>
<dbReference type="PANTHER" id="PTHR15382">
    <property type="entry name" value="CTG4A-RELATED"/>
    <property type="match status" value="1"/>
</dbReference>
<gene>
    <name evidence="6" type="primary">Cnpy3</name>
    <name evidence="6" type="ORF">AVEN_153173_1</name>
</gene>
<protein>
    <submittedName>
        <fullName evidence="6">Protein canopy 3</fullName>
    </submittedName>
</protein>
<dbReference type="OrthoDB" id="6020060at2759"/>
<name>A0A4Y2L6D5_ARAVE</name>
<sequence>MRNLTSIAFWIFSFFYIYNVSCGSAEDEKDGETPEEEMYGVKYAKQCEVCKYLVVELENRLSETGKTHEVIEIGYELDPAARKKKKYAKSELRLLESLEGICERLLGYNIHKERKDSTRFAKGMSTTFKVLHDLVDKGVKVELGIPEELWDKPSAEVTNLKMQCENLLEKHEADIEDWYFNHQDVPLKEFLCVDKALQKGDTSCLDETSVPPPPEKKGDSKEGGKSKKKSKKTTKKEKKEERNKKGETKDEL</sequence>